<dbReference type="Gene3D" id="3.40.50.720">
    <property type="entry name" value="NAD(P)-binding Rossmann-like Domain"/>
    <property type="match status" value="1"/>
</dbReference>
<evidence type="ECO:0000313" key="3">
    <source>
        <dbReference type="Proteomes" id="UP001396898"/>
    </source>
</evidence>
<proteinExistence type="predicted"/>
<comment type="caution">
    <text evidence="2">The sequence shown here is derived from an EMBL/GenBank/DDBJ whole genome shotgun (WGS) entry which is preliminary data.</text>
</comment>
<reference evidence="2 3" key="1">
    <citation type="submission" date="2023-01" db="EMBL/GenBank/DDBJ databases">
        <title>Analysis of 21 Apiospora genomes using comparative genomics revels a genus with tremendous synthesis potential of carbohydrate active enzymes and secondary metabolites.</title>
        <authorList>
            <person name="Sorensen T."/>
        </authorList>
    </citation>
    <scope>NUCLEOTIDE SEQUENCE [LARGE SCALE GENOMIC DNA]</scope>
    <source>
        <strain evidence="2 3">CBS 20057</strain>
    </source>
</reference>
<dbReference type="PANTHER" id="PTHR43157">
    <property type="entry name" value="PHOSPHATIDYLINOSITOL-GLYCAN BIOSYNTHESIS CLASS F PROTEIN-RELATED"/>
    <property type="match status" value="1"/>
</dbReference>
<gene>
    <name evidence="2" type="ORF">PG991_003271</name>
</gene>
<keyword evidence="1" id="KW-0560">Oxidoreductase</keyword>
<dbReference type="InterPro" id="IPR036291">
    <property type="entry name" value="NAD(P)-bd_dom_sf"/>
</dbReference>
<dbReference type="Proteomes" id="UP001396898">
    <property type="component" value="Unassembled WGS sequence"/>
</dbReference>
<keyword evidence="3" id="KW-1185">Reference proteome</keyword>
<dbReference type="Pfam" id="PF00106">
    <property type="entry name" value="adh_short"/>
    <property type="match status" value="1"/>
</dbReference>
<name>A0ABR1SK35_9PEZI</name>
<evidence type="ECO:0000313" key="2">
    <source>
        <dbReference type="EMBL" id="KAK8033873.1"/>
    </source>
</evidence>
<accession>A0ABR1SK35</accession>
<dbReference type="EMBL" id="JAQQWI010000006">
    <property type="protein sequence ID" value="KAK8033873.1"/>
    <property type="molecule type" value="Genomic_DNA"/>
</dbReference>
<dbReference type="PRINTS" id="PR00081">
    <property type="entry name" value="GDHRDH"/>
</dbReference>
<dbReference type="InterPro" id="IPR002347">
    <property type="entry name" value="SDR_fam"/>
</dbReference>
<dbReference type="SUPFAM" id="SSF51735">
    <property type="entry name" value="NAD(P)-binding Rossmann-fold domains"/>
    <property type="match status" value="1"/>
</dbReference>
<evidence type="ECO:0000256" key="1">
    <source>
        <dbReference type="ARBA" id="ARBA00023002"/>
    </source>
</evidence>
<dbReference type="PANTHER" id="PTHR43157:SF35">
    <property type="entry name" value="DEHYDROGENASE_REDUCTASE FAMILY PROTEIN, PUTATIVE-RELATED"/>
    <property type="match status" value="1"/>
</dbReference>
<protein>
    <submittedName>
        <fullName evidence="2">Uncharacterized protein</fullName>
    </submittedName>
</protein>
<sequence>MTVTASRAQGPNPQSFGSMFWENQFKTTIPLPPQDGCLEGQVAIITGANSGMGFESAKQMLVAGLSRLVMGVRSTKRGQDAAAQLQHINPDATINVWEVDMEIYTSIHTFVRRCETELPRIDFAILNAGIAPADHVVLETGHESTVQVNYLSTVLLGILLLPVLKAKRPPGADRAPRLITLGSITARNAKFPNRHQRPLLASFDEVTAVAPWDPNDRYPVSKLLCQMTFERIAARYVDARDVVIIQLEPGWVRGTGLFRALSAVPRFVVRVLLWVCGRPLERGAATYFDAAVRQPGGSHGAYVMNCKVAPYADLMYTDEAEGIADALWDETMAELGFASAIGVLESMKSQ</sequence>
<organism evidence="2 3">
    <name type="scientific">Apiospora marii</name>
    <dbReference type="NCBI Taxonomy" id="335849"/>
    <lineage>
        <taxon>Eukaryota</taxon>
        <taxon>Fungi</taxon>
        <taxon>Dikarya</taxon>
        <taxon>Ascomycota</taxon>
        <taxon>Pezizomycotina</taxon>
        <taxon>Sordariomycetes</taxon>
        <taxon>Xylariomycetidae</taxon>
        <taxon>Amphisphaeriales</taxon>
        <taxon>Apiosporaceae</taxon>
        <taxon>Apiospora</taxon>
    </lineage>
</organism>